<dbReference type="PANTHER" id="PTHR21236:SF1">
    <property type="entry name" value="PROTEIN YIPF6"/>
    <property type="match status" value="1"/>
</dbReference>
<dbReference type="PANTHER" id="PTHR21236">
    <property type="entry name" value="GOLGI MEMBRANE PROTEIN YIP1"/>
    <property type="match status" value="1"/>
</dbReference>
<dbReference type="Proteomes" id="UP001363151">
    <property type="component" value="Unassembled WGS sequence"/>
</dbReference>
<gene>
    <name evidence="1" type="primary">YIPF6</name>
    <name evidence="1" type="ORF">SO694_00051125</name>
</gene>
<keyword evidence="2" id="KW-1185">Reference proteome</keyword>
<dbReference type="Pfam" id="PF04893">
    <property type="entry name" value="Yip1"/>
    <property type="match status" value="1"/>
</dbReference>
<dbReference type="InterPro" id="IPR006977">
    <property type="entry name" value="Yip1_dom"/>
</dbReference>
<dbReference type="GO" id="GO:0006888">
    <property type="term" value="P:endoplasmic reticulum to Golgi vesicle-mediated transport"/>
    <property type="evidence" value="ECO:0007669"/>
    <property type="project" value="InterPro"/>
</dbReference>
<organism evidence="1 2">
    <name type="scientific">Aureococcus anophagefferens</name>
    <name type="common">Harmful bloom alga</name>
    <dbReference type="NCBI Taxonomy" id="44056"/>
    <lineage>
        <taxon>Eukaryota</taxon>
        <taxon>Sar</taxon>
        <taxon>Stramenopiles</taxon>
        <taxon>Ochrophyta</taxon>
        <taxon>Pelagophyceae</taxon>
        <taxon>Pelagomonadales</taxon>
        <taxon>Pelagomonadaceae</taxon>
        <taxon>Aureococcus</taxon>
    </lineage>
</organism>
<evidence type="ECO:0000313" key="1">
    <source>
        <dbReference type="EMBL" id="KAK7241181.1"/>
    </source>
</evidence>
<sequence length="192" mass="21261">MFEPGRDLVETTLDEPVRETIMRDLREVGAKLKLVILPRVSQEGVLDRLKEWDLWGPLAVCLALSIVLSVSAPEAQRALVFAAVFVVVWVGAAIVTLNAQLLGGRISFFQSVCILGYSIFPLNVGALLCLVLHPVTKSLLLRALVVGVCFAWSTRVSVVFFGEIIEAKRRALAIYPVFGFYSFIAWMILIQK</sequence>
<comment type="caution">
    <text evidence="1">The sequence shown here is derived from an EMBL/GenBank/DDBJ whole genome shotgun (WGS) entry which is preliminary data.</text>
</comment>
<dbReference type="GO" id="GO:0000139">
    <property type="term" value="C:Golgi membrane"/>
    <property type="evidence" value="ECO:0007669"/>
    <property type="project" value="UniProtKB-SubCell"/>
</dbReference>
<dbReference type="EMBL" id="JBBJCI010000204">
    <property type="protein sequence ID" value="KAK7241181.1"/>
    <property type="molecule type" value="Genomic_DNA"/>
</dbReference>
<evidence type="ECO:0000313" key="2">
    <source>
        <dbReference type="Proteomes" id="UP001363151"/>
    </source>
</evidence>
<dbReference type="KEGG" id="aaf:AURANDRAFT_21951"/>
<dbReference type="InterPro" id="IPR045231">
    <property type="entry name" value="Yip1/4-like"/>
</dbReference>
<protein>
    <submittedName>
        <fullName evidence="1">Yip1 domain-containing protein</fullName>
    </submittedName>
</protein>
<dbReference type="GO" id="GO:0005802">
    <property type="term" value="C:trans-Golgi network"/>
    <property type="evidence" value="ECO:0007669"/>
    <property type="project" value="TreeGrafter"/>
</dbReference>
<proteinExistence type="predicted"/>
<reference evidence="1 2" key="1">
    <citation type="submission" date="2024-03" db="EMBL/GenBank/DDBJ databases">
        <title>Aureococcus anophagefferens CCMP1851 and Kratosvirus quantuckense: Draft genome of a second virus-susceptible host strain in the model system.</title>
        <authorList>
            <person name="Chase E."/>
            <person name="Truchon A.R."/>
            <person name="Schepens W."/>
            <person name="Wilhelm S.W."/>
        </authorList>
    </citation>
    <scope>NUCLEOTIDE SEQUENCE [LARGE SCALE GENOMIC DNA]</scope>
    <source>
        <strain evidence="1 2">CCMP1851</strain>
    </source>
</reference>
<name>A0ABR1FYI9_AURAN</name>
<accession>A0ABR1FYI9</accession>